<evidence type="ECO:0000256" key="9">
    <source>
        <dbReference type="ARBA" id="ARBA00039092"/>
    </source>
</evidence>
<evidence type="ECO:0000256" key="4">
    <source>
        <dbReference type="ARBA" id="ARBA00022827"/>
    </source>
</evidence>
<protein>
    <recommendedName>
        <fullName evidence="10">NADH oxidase</fullName>
        <ecNumber evidence="9">1.6.3.4</ecNumber>
    </recommendedName>
</protein>
<dbReference type="InterPro" id="IPR050260">
    <property type="entry name" value="FAD-bd_OxRdtase"/>
</dbReference>
<dbReference type="EC" id="1.6.3.4" evidence="9"/>
<dbReference type="InterPro" id="IPR036188">
    <property type="entry name" value="FAD/NAD-bd_sf"/>
</dbReference>
<evidence type="ECO:0000256" key="6">
    <source>
        <dbReference type="ARBA" id="ARBA00023027"/>
    </source>
</evidence>
<dbReference type="Gene3D" id="3.30.390.30">
    <property type="match status" value="1"/>
</dbReference>
<feature type="domain" description="FAD/NAD(P)-binding" evidence="13">
    <location>
        <begin position="1"/>
        <end position="306"/>
    </location>
</feature>
<evidence type="ECO:0000256" key="10">
    <source>
        <dbReference type="ARBA" id="ARBA00039201"/>
    </source>
</evidence>
<keyword evidence="5" id="KW-0560">Oxidoreductase</keyword>
<comment type="caution">
    <text evidence="14">The sequence shown here is derived from an EMBL/GenBank/DDBJ whole genome shotgun (WGS) entry which is preliminary data.</text>
</comment>
<evidence type="ECO:0000256" key="2">
    <source>
        <dbReference type="ARBA" id="ARBA00009130"/>
    </source>
</evidence>
<evidence type="ECO:0000256" key="5">
    <source>
        <dbReference type="ARBA" id="ARBA00023002"/>
    </source>
</evidence>
<dbReference type="InterPro" id="IPR004099">
    <property type="entry name" value="Pyr_nucl-diS_OxRdtase_dimer"/>
</dbReference>
<keyword evidence="15" id="KW-1185">Reference proteome</keyword>
<keyword evidence="3" id="KW-0285">Flavoprotein</keyword>
<dbReference type="InterPro" id="IPR016156">
    <property type="entry name" value="FAD/NAD-linked_Rdtase_dimer_sf"/>
</dbReference>
<evidence type="ECO:0000256" key="11">
    <source>
        <dbReference type="ARBA" id="ARBA00047360"/>
    </source>
</evidence>
<accession>A0ABS0LLP4</accession>
<dbReference type="EMBL" id="JACCEL010000034">
    <property type="protein sequence ID" value="MBG9979206.1"/>
    <property type="molecule type" value="Genomic_DNA"/>
</dbReference>
<dbReference type="NCBIfam" id="NF046103">
    <property type="entry name" value="NOXase_Strep"/>
    <property type="match status" value="1"/>
</dbReference>
<evidence type="ECO:0000256" key="7">
    <source>
        <dbReference type="ARBA" id="ARBA00023097"/>
    </source>
</evidence>
<evidence type="ECO:0000259" key="12">
    <source>
        <dbReference type="Pfam" id="PF02852"/>
    </source>
</evidence>
<dbReference type="PANTHER" id="PTHR43429">
    <property type="entry name" value="PYRIDINE NUCLEOTIDE-DISULFIDE OXIDOREDUCTASE DOMAIN-CONTAINING"/>
    <property type="match status" value="1"/>
</dbReference>
<comment type="catalytic activity">
    <reaction evidence="11">
        <text>2 NADH + O2 + 2 H(+) = 2 NAD(+) + 2 H2O</text>
        <dbReference type="Rhea" id="RHEA:37799"/>
        <dbReference type="ChEBI" id="CHEBI:15377"/>
        <dbReference type="ChEBI" id="CHEBI:15378"/>
        <dbReference type="ChEBI" id="CHEBI:15379"/>
        <dbReference type="ChEBI" id="CHEBI:57540"/>
        <dbReference type="ChEBI" id="CHEBI:57945"/>
        <dbReference type="EC" id="1.6.3.4"/>
    </reaction>
</comment>
<keyword evidence="4" id="KW-0274">FAD</keyword>
<keyword evidence="8" id="KW-0676">Redox-active center</keyword>
<dbReference type="Gene3D" id="3.50.50.60">
    <property type="entry name" value="FAD/NAD(P)-binding domain"/>
    <property type="match status" value="2"/>
</dbReference>
<organism evidence="14 15">
    <name type="scientific">Ruoffia tabacinasalis</name>
    <dbReference type="NCBI Taxonomy" id="87458"/>
    <lineage>
        <taxon>Bacteria</taxon>
        <taxon>Bacillati</taxon>
        <taxon>Bacillota</taxon>
        <taxon>Bacilli</taxon>
        <taxon>Lactobacillales</taxon>
        <taxon>Aerococcaceae</taxon>
        <taxon>Ruoffia</taxon>
    </lineage>
</organism>
<dbReference type="PRINTS" id="PR00368">
    <property type="entry name" value="FADPNR"/>
</dbReference>
<dbReference type="PANTHER" id="PTHR43429:SF1">
    <property type="entry name" value="NAD(P)H SULFUR OXIDOREDUCTASE (COA-DEPENDENT)"/>
    <property type="match status" value="1"/>
</dbReference>
<dbReference type="InterPro" id="IPR058076">
    <property type="entry name" value="NOXase"/>
</dbReference>
<dbReference type="PRINTS" id="PR00411">
    <property type="entry name" value="PNDRDTASEI"/>
</dbReference>
<keyword evidence="7" id="KW-0558">Oxidation</keyword>
<dbReference type="Pfam" id="PF07992">
    <property type="entry name" value="Pyr_redox_2"/>
    <property type="match status" value="1"/>
</dbReference>
<dbReference type="SUPFAM" id="SSF55424">
    <property type="entry name" value="FAD/NAD-linked reductases, dimerisation (C-terminal) domain"/>
    <property type="match status" value="1"/>
</dbReference>
<proteinExistence type="inferred from homology"/>
<reference evidence="14 15" key="1">
    <citation type="submission" date="2020-07" db="EMBL/GenBank/DDBJ databases">
        <title>Facklamia lactis sp. nov., isolated from raw milk.</title>
        <authorList>
            <person name="Doll E.V."/>
            <person name="Huptas C."/>
            <person name="Staib L."/>
            <person name="Wenning M."/>
            <person name="Scherer S."/>
        </authorList>
    </citation>
    <scope>NUCLEOTIDE SEQUENCE [LARGE SCALE GENOMIC DNA]</scope>
    <source>
        <strain evidence="14 15">DSM 104272</strain>
    </source>
</reference>
<evidence type="ECO:0000256" key="1">
    <source>
        <dbReference type="ARBA" id="ARBA00001974"/>
    </source>
</evidence>
<dbReference type="RefSeq" id="WP_197105240.1">
    <property type="nucleotide sequence ID" value="NZ_JACCEL010000034.1"/>
</dbReference>
<dbReference type="InterPro" id="IPR023753">
    <property type="entry name" value="FAD/NAD-binding_dom"/>
</dbReference>
<sequence length="443" mass="48778">MKVVIIGANHAGIAAANVLLDEYEGHEVVLIEKNDNISYVGAGTALWVAREVENRNDLFYTESGDFEDKGARILMETTVDRVDYDNKVVHAVTKDGEEIEESYDKLILATGSKPIEPNVPGKDLDGIHFLKLFQEGQAVDEELNSDKIEKVAVIGAGYIGVEIAEAIQRRGKQVLLFDAMSTSLSNYYDEEFAQLMDKNLADNGLDLHFGELAEAYEGEEGRVKAIKTNKGQYDVDLVVNAIGFRPNNDLGQDHLELFANGAYLVDRHQQTSDPDVYAIGDCATVYSNALQDTAYIALASNAVRSGIVGGHNVAGTDLEHVGVQGSNGISIFGLNLVSTGYSVKACQRFGIDVDYVEHEDVQKSPYMSDNETVKIRIVFEKGTRRIVGAQIASRYDMSATIHMFSLAIQQKVTIDTLKLTDIFFLPHFNQPYNYITMAALKAK</sequence>
<evidence type="ECO:0000259" key="13">
    <source>
        <dbReference type="Pfam" id="PF07992"/>
    </source>
</evidence>
<dbReference type="Pfam" id="PF02852">
    <property type="entry name" value="Pyr_redox_dim"/>
    <property type="match status" value="1"/>
</dbReference>
<comment type="similarity">
    <text evidence="2">Belongs to the class-III pyridine nucleotide-disulfide oxidoreductase family.</text>
</comment>
<feature type="domain" description="Pyridine nucleotide-disulphide oxidoreductase dimerisation" evidence="12">
    <location>
        <begin position="334"/>
        <end position="429"/>
    </location>
</feature>
<evidence type="ECO:0000256" key="8">
    <source>
        <dbReference type="ARBA" id="ARBA00023284"/>
    </source>
</evidence>
<keyword evidence="6" id="KW-0520">NAD</keyword>
<evidence type="ECO:0000313" key="14">
    <source>
        <dbReference type="EMBL" id="MBG9979206.1"/>
    </source>
</evidence>
<comment type="cofactor">
    <cofactor evidence="1">
        <name>FAD</name>
        <dbReference type="ChEBI" id="CHEBI:57692"/>
    </cofactor>
</comment>
<name>A0ABS0LLP4_9LACT</name>
<dbReference type="Proteomes" id="UP000823401">
    <property type="component" value="Unassembled WGS sequence"/>
</dbReference>
<dbReference type="SUPFAM" id="SSF51905">
    <property type="entry name" value="FAD/NAD(P)-binding domain"/>
    <property type="match status" value="1"/>
</dbReference>
<evidence type="ECO:0000256" key="3">
    <source>
        <dbReference type="ARBA" id="ARBA00022630"/>
    </source>
</evidence>
<evidence type="ECO:0000313" key="15">
    <source>
        <dbReference type="Proteomes" id="UP000823401"/>
    </source>
</evidence>
<gene>
    <name evidence="14" type="ORF">HYQ42_10485</name>
</gene>